<protein>
    <submittedName>
        <fullName evidence="1">Unannotated protein</fullName>
    </submittedName>
</protein>
<name>A0A6J6FQA1_9ZZZZ</name>
<reference evidence="1" key="1">
    <citation type="submission" date="2020-05" db="EMBL/GenBank/DDBJ databases">
        <authorList>
            <person name="Chiriac C."/>
            <person name="Salcher M."/>
            <person name="Ghai R."/>
            <person name="Kavagutti S V."/>
        </authorList>
    </citation>
    <scope>NUCLEOTIDE SEQUENCE</scope>
</reference>
<dbReference type="EMBL" id="CAEZTZ010000121">
    <property type="protein sequence ID" value="CAB4589245.1"/>
    <property type="molecule type" value="Genomic_DNA"/>
</dbReference>
<sequence>MVCTNELLDAICLQKQVGGRISQCQGMLSQGLLDAEDVDDEHEGVAALDLITRARVSIAEFTRDDDDDPRADLLTN</sequence>
<proteinExistence type="predicted"/>
<evidence type="ECO:0000313" key="1">
    <source>
        <dbReference type="EMBL" id="CAB4589245.1"/>
    </source>
</evidence>
<organism evidence="1">
    <name type="scientific">freshwater metagenome</name>
    <dbReference type="NCBI Taxonomy" id="449393"/>
    <lineage>
        <taxon>unclassified sequences</taxon>
        <taxon>metagenomes</taxon>
        <taxon>ecological metagenomes</taxon>
    </lineage>
</organism>
<gene>
    <name evidence="1" type="ORF">UFOPK1767_00850</name>
</gene>
<dbReference type="AlphaFoldDB" id="A0A6J6FQA1"/>
<accession>A0A6J6FQA1</accession>